<dbReference type="RefSeq" id="WP_058579982.1">
    <property type="nucleotide sequence ID" value="NZ_LOPU01000002.1"/>
</dbReference>
<organism evidence="2 3">
    <name type="scientific">Haloprofundus marisrubri</name>
    <dbReference type="NCBI Taxonomy" id="1514971"/>
    <lineage>
        <taxon>Archaea</taxon>
        <taxon>Methanobacteriati</taxon>
        <taxon>Methanobacteriota</taxon>
        <taxon>Stenosarchaea group</taxon>
        <taxon>Halobacteria</taxon>
        <taxon>Halobacteriales</taxon>
        <taxon>Haloferacaceae</taxon>
        <taxon>Haloprofundus</taxon>
    </lineage>
</organism>
<reference evidence="2 3" key="1">
    <citation type="submission" date="2015-12" db="EMBL/GenBank/DDBJ databases">
        <title>Haloprofundus marisrubri gen. nov., sp. nov., an extremely halophilic archaeon isolated from the Discovery deep brine-seawater interface in the Red Sea.</title>
        <authorList>
            <person name="Zhang G."/>
            <person name="Stingl U."/>
            <person name="Rashid M."/>
        </authorList>
    </citation>
    <scope>NUCLEOTIDE SEQUENCE [LARGE SCALE GENOMIC DNA]</scope>
    <source>
        <strain evidence="2 3">SB9</strain>
    </source>
</reference>
<keyword evidence="3" id="KW-1185">Reference proteome</keyword>
<comment type="caution">
    <text evidence="2">The sequence shown here is derived from an EMBL/GenBank/DDBJ whole genome shotgun (WGS) entry which is preliminary data.</text>
</comment>
<sequence length="325" mass="34158">MERRTFLATAGIGLATAAAGCTSQAASGGSSPTDTDTSDSLSGETDTETETETERMSDLTRIEANDTVERTVGDESLEERGLRNAHHVAFENPTEETHRGTISVLQSDETVFDESVQLEANASVVVSLTDLGTYTARMTIPALDATEAVTVDPSQFTCNVTRTSVSIQDDGTLDSVSLSTRMACTGVVTETAPAGGIASHTLGDDPVAADTGKGIHTLLLRNPSDETWTTRLLVENDAAVAFDGLYTVEPEGTVLLTLSESGTYSLSASVLETETTVTERITAENFDCNRSSTRAVLSSEGELTANTVSTLMGCDVNTNSTNESS</sequence>
<protein>
    <submittedName>
        <fullName evidence="2">Uncharacterized protein</fullName>
    </submittedName>
</protein>
<accession>A0A0W1RDX8</accession>
<name>A0A0W1RDX8_9EURY</name>
<dbReference type="PROSITE" id="PS51257">
    <property type="entry name" value="PROKAR_LIPOPROTEIN"/>
    <property type="match status" value="1"/>
</dbReference>
<feature type="compositionally biased region" description="Low complexity" evidence="1">
    <location>
        <begin position="20"/>
        <end position="44"/>
    </location>
</feature>
<dbReference type="AlphaFoldDB" id="A0A0W1RDX8"/>
<proteinExistence type="predicted"/>
<evidence type="ECO:0000313" key="2">
    <source>
        <dbReference type="EMBL" id="KTG11602.1"/>
    </source>
</evidence>
<feature type="region of interest" description="Disordered" evidence="1">
    <location>
        <begin position="20"/>
        <end position="56"/>
    </location>
</feature>
<gene>
    <name evidence="2" type="ORF">AUR64_03065</name>
</gene>
<dbReference type="Proteomes" id="UP000054387">
    <property type="component" value="Unassembled WGS sequence"/>
</dbReference>
<dbReference type="EMBL" id="LOPU01000002">
    <property type="protein sequence ID" value="KTG11602.1"/>
    <property type="molecule type" value="Genomic_DNA"/>
</dbReference>
<evidence type="ECO:0000313" key="3">
    <source>
        <dbReference type="Proteomes" id="UP000054387"/>
    </source>
</evidence>
<evidence type="ECO:0000256" key="1">
    <source>
        <dbReference type="SAM" id="MobiDB-lite"/>
    </source>
</evidence>